<sequence>MLQQYPSWQHGTPAPRLLARSPETAVETLVSDFAYELLLASLGCTRITVWLTNGGTLTITGAPSQPMAADRVMRLPVLAYLPRLCSRFSLTLALWNNDFTGYKLILNDPTNHSGSDLYTVEELGTAMVPSEARLACTLSGVYLEALGRCTDRIQWAIRRLALAWPSVDFTVDSGGCHPHLPDGRAERLSIPALQGADSDHRLIDRLKRVWRGSAYLQAPPRDLDALTHWKGDSKLPHCERRPAELILVEGVFGGVSKPLHHDQALQMVFIDGKPVERGVIHEFVSSFYLECGKALQCPQCTESRDGQRRRTAQSNNTRLHSNPEDALCRIGKAFVCAVPDDITRNLLDRLVFRRGVVHRLISELVDEIQPAHAAVGRQQLLSSSQSATRPVGPSQPRVINVATSDARSVNAGRYNQTASERGEQAANDSGQYRKIPTPIRIRNRLSQATAAASVQSHKRTAEAVGRSAKKRQGTDREAVEVRLKRAKSIVDEVMAVTKA</sequence>
<protein>
    <submittedName>
        <fullName evidence="2">Uncharacterized protein</fullName>
    </submittedName>
</protein>
<dbReference type="EMBL" id="JABANM010007080">
    <property type="protein sequence ID" value="KAF4744864.1"/>
    <property type="molecule type" value="Genomic_DNA"/>
</dbReference>
<organism evidence="2 3">
    <name type="scientific">Perkinsus olseni</name>
    <name type="common">Perkinsus atlanticus</name>
    <dbReference type="NCBI Taxonomy" id="32597"/>
    <lineage>
        <taxon>Eukaryota</taxon>
        <taxon>Sar</taxon>
        <taxon>Alveolata</taxon>
        <taxon>Perkinsozoa</taxon>
        <taxon>Perkinsea</taxon>
        <taxon>Perkinsida</taxon>
        <taxon>Perkinsidae</taxon>
        <taxon>Perkinsus</taxon>
    </lineage>
</organism>
<feature type="region of interest" description="Disordered" evidence="1">
    <location>
        <begin position="405"/>
        <end position="435"/>
    </location>
</feature>
<accession>A0A7J6THT8</accession>
<feature type="non-terminal residue" evidence="2">
    <location>
        <position position="499"/>
    </location>
</feature>
<evidence type="ECO:0000256" key="1">
    <source>
        <dbReference type="SAM" id="MobiDB-lite"/>
    </source>
</evidence>
<proteinExistence type="predicted"/>
<comment type="caution">
    <text evidence="2">The sequence shown here is derived from an EMBL/GenBank/DDBJ whole genome shotgun (WGS) entry which is preliminary data.</text>
</comment>
<evidence type="ECO:0000313" key="2">
    <source>
        <dbReference type="EMBL" id="KAF4744864.1"/>
    </source>
</evidence>
<gene>
    <name evidence="2" type="ORF">FOZ62_031563</name>
</gene>
<name>A0A7J6THT8_PEROL</name>
<evidence type="ECO:0000313" key="3">
    <source>
        <dbReference type="Proteomes" id="UP000574390"/>
    </source>
</evidence>
<dbReference type="AlphaFoldDB" id="A0A7J6THT8"/>
<feature type="compositionally biased region" description="Polar residues" evidence="1">
    <location>
        <begin position="405"/>
        <end position="419"/>
    </location>
</feature>
<dbReference type="Proteomes" id="UP000574390">
    <property type="component" value="Unassembled WGS sequence"/>
</dbReference>
<reference evidence="2 3" key="1">
    <citation type="submission" date="2020-04" db="EMBL/GenBank/DDBJ databases">
        <title>Perkinsus olseni comparative genomics.</title>
        <authorList>
            <person name="Bogema D.R."/>
        </authorList>
    </citation>
    <scope>NUCLEOTIDE SEQUENCE [LARGE SCALE GENOMIC DNA]</scope>
    <source>
        <strain evidence="2">ATCC PRA-205</strain>
    </source>
</reference>
<feature type="region of interest" description="Disordered" evidence="1">
    <location>
        <begin position="451"/>
        <end position="479"/>
    </location>
</feature>